<organism evidence="2">
    <name type="scientific">marine sediment metagenome</name>
    <dbReference type="NCBI Taxonomy" id="412755"/>
    <lineage>
        <taxon>unclassified sequences</taxon>
        <taxon>metagenomes</taxon>
        <taxon>ecological metagenomes</taxon>
    </lineage>
</organism>
<evidence type="ECO:0000256" key="1">
    <source>
        <dbReference type="SAM" id="MobiDB-lite"/>
    </source>
</evidence>
<dbReference type="EMBL" id="BARS01003785">
    <property type="protein sequence ID" value="GAF68443.1"/>
    <property type="molecule type" value="Genomic_DNA"/>
</dbReference>
<feature type="compositionally biased region" description="Low complexity" evidence="1">
    <location>
        <begin position="96"/>
        <end position="110"/>
    </location>
</feature>
<feature type="region of interest" description="Disordered" evidence="1">
    <location>
        <begin position="96"/>
        <end position="144"/>
    </location>
</feature>
<reference evidence="2" key="1">
    <citation type="journal article" date="2014" name="Front. Microbiol.">
        <title>High frequency of phylogenetically diverse reductive dehalogenase-homologous genes in deep subseafloor sedimentary metagenomes.</title>
        <authorList>
            <person name="Kawai M."/>
            <person name="Futagami T."/>
            <person name="Toyoda A."/>
            <person name="Takaki Y."/>
            <person name="Nishi S."/>
            <person name="Hori S."/>
            <person name="Arai W."/>
            <person name="Tsubouchi T."/>
            <person name="Morono Y."/>
            <person name="Uchiyama I."/>
            <person name="Ito T."/>
            <person name="Fujiyama A."/>
            <person name="Inagaki F."/>
            <person name="Takami H."/>
        </authorList>
    </citation>
    <scope>NUCLEOTIDE SEQUENCE</scope>
    <source>
        <strain evidence="2">Expedition CK06-06</strain>
    </source>
</reference>
<feature type="non-terminal residue" evidence="2">
    <location>
        <position position="1"/>
    </location>
</feature>
<proteinExistence type="predicted"/>
<feature type="compositionally biased region" description="Polar residues" evidence="1">
    <location>
        <begin position="111"/>
        <end position="144"/>
    </location>
</feature>
<protein>
    <submittedName>
        <fullName evidence="2">Uncharacterized protein</fullName>
    </submittedName>
</protein>
<dbReference type="AlphaFoldDB" id="X0RI63"/>
<evidence type="ECO:0000313" key="2">
    <source>
        <dbReference type="EMBL" id="GAF68443.1"/>
    </source>
</evidence>
<comment type="caution">
    <text evidence="2">The sequence shown here is derived from an EMBL/GenBank/DDBJ whole genome shotgun (WGS) entry which is preliminary data.</text>
</comment>
<accession>X0RI63</accession>
<gene>
    <name evidence="2" type="ORF">S01H1_07338</name>
</gene>
<name>X0RI63_9ZZZZ</name>
<sequence>TSHTRQFFKQNSIGGAVIYYTITAPDRLQLYSPNKGFQGQTSKHYHTYATEYSELGDWRTSKEHPVLRLTFLMSDYIWFIERDKFYRTKKTYIPTKNNTPTVTNSTKTTNRPNTSQSGITPSNPAQSPRNTSVTPTTSSTGYGQTRSSYRCCFCNNFQTENFYNATVGDTRICRDCLVHILNQTTASNISNELEELIKDIQVYYDVHEEKNSKKETETITSPPKQEPITQEQLRIENIQHTQLLLPAASTAMPIMEDD</sequence>